<proteinExistence type="predicted"/>
<dbReference type="Gene3D" id="3.40.470.10">
    <property type="entry name" value="Uracil-DNA glycosylase-like domain"/>
    <property type="match status" value="1"/>
</dbReference>
<dbReference type="OrthoDB" id="5290748at2"/>
<dbReference type="InterPro" id="IPR036895">
    <property type="entry name" value="Uracil-DNA_glycosylase-like_sf"/>
</dbReference>
<dbReference type="RefSeq" id="WP_123882478.1">
    <property type="nucleotide sequence ID" value="NZ_RPFZ01000001.1"/>
</dbReference>
<name>A0A3N5CY50_9SPHN</name>
<dbReference type="Proteomes" id="UP000275232">
    <property type="component" value="Unassembled WGS sequence"/>
</dbReference>
<accession>A0A3N5CY50</accession>
<comment type="caution">
    <text evidence="1">The sequence shown here is derived from an EMBL/GenBank/DDBJ whole genome shotgun (WGS) entry which is preliminary data.</text>
</comment>
<keyword evidence="2" id="KW-1185">Reference proteome</keyword>
<protein>
    <recommendedName>
        <fullName evidence="3">Uracil-DNA glycosylase-like domain-containing protein</fullName>
    </recommendedName>
</protein>
<evidence type="ECO:0000313" key="1">
    <source>
        <dbReference type="EMBL" id="RPF72580.1"/>
    </source>
</evidence>
<reference evidence="1 2" key="1">
    <citation type="submission" date="2018-11" db="EMBL/GenBank/DDBJ databases">
        <title>Erythrobacter spongiae sp. nov., isolated from a marine sponge.</title>
        <authorList>
            <person name="Zhuang L."/>
            <person name="Luo L."/>
        </authorList>
    </citation>
    <scope>NUCLEOTIDE SEQUENCE [LARGE SCALE GENOMIC DNA]</scope>
    <source>
        <strain evidence="1 2">HN-E23</strain>
    </source>
</reference>
<gene>
    <name evidence="1" type="ORF">EG799_13805</name>
</gene>
<organism evidence="1 2">
    <name type="scientific">Aurantiacibacter spongiae</name>
    <dbReference type="NCBI Taxonomy" id="2488860"/>
    <lineage>
        <taxon>Bacteria</taxon>
        <taxon>Pseudomonadati</taxon>
        <taxon>Pseudomonadota</taxon>
        <taxon>Alphaproteobacteria</taxon>
        <taxon>Sphingomonadales</taxon>
        <taxon>Erythrobacteraceae</taxon>
        <taxon>Aurantiacibacter</taxon>
    </lineage>
</organism>
<dbReference type="AlphaFoldDB" id="A0A3N5CY50"/>
<sequence>MERSLARQFAASLDWWRDAGVDCDFVDEPHSWLESEESGDKAAAIERGVAALSEVKTPPPPSIGAEDLPDTLEAFRTWWLETDHPAIPRGRRRVGPRGVSGSELMVVAPMPEAEDGELLLSGRQGTLIANIALSIGFAPDKVYWASALPAHIALPDWELLGAQGLGTALAHHVALARPSRLLLMGSRLPSLLGHDASAAPERFTAAGNVPALATFAPERLLDHARQRARLWHRLLEWKACA</sequence>
<evidence type="ECO:0000313" key="2">
    <source>
        <dbReference type="Proteomes" id="UP000275232"/>
    </source>
</evidence>
<evidence type="ECO:0008006" key="3">
    <source>
        <dbReference type="Google" id="ProtNLM"/>
    </source>
</evidence>
<dbReference type="SUPFAM" id="SSF52141">
    <property type="entry name" value="Uracil-DNA glycosylase-like"/>
    <property type="match status" value="1"/>
</dbReference>
<dbReference type="EMBL" id="RPFZ01000001">
    <property type="protein sequence ID" value="RPF72580.1"/>
    <property type="molecule type" value="Genomic_DNA"/>
</dbReference>